<geneLocation type="plasmid" evidence="6 7">
    <name>unnamed3</name>
</geneLocation>
<proteinExistence type="inferred from homology"/>
<dbReference type="InterPro" id="IPR028081">
    <property type="entry name" value="Leu-bd"/>
</dbReference>
<evidence type="ECO:0000256" key="3">
    <source>
        <dbReference type="ARBA" id="ARBA00022970"/>
    </source>
</evidence>
<dbReference type="EMBL" id="CP054617">
    <property type="protein sequence ID" value="QKS49753.1"/>
    <property type="molecule type" value="Genomic_DNA"/>
</dbReference>
<protein>
    <submittedName>
        <fullName evidence="6">ABC transporter substrate-binding protein</fullName>
    </submittedName>
</protein>
<accession>A0A6N1ADZ9</accession>
<keyword evidence="3" id="KW-0029">Amino-acid transport</keyword>
<dbReference type="PANTHER" id="PTHR30483">
    <property type="entry name" value="LEUCINE-SPECIFIC-BINDING PROTEIN"/>
    <property type="match status" value="1"/>
</dbReference>
<keyword evidence="6" id="KW-0614">Plasmid</keyword>
<dbReference type="GO" id="GO:0006865">
    <property type="term" value="P:amino acid transport"/>
    <property type="evidence" value="ECO:0007669"/>
    <property type="project" value="UniProtKB-KW"/>
</dbReference>
<dbReference type="PANTHER" id="PTHR30483:SF6">
    <property type="entry name" value="PERIPLASMIC BINDING PROTEIN OF ABC TRANSPORTER FOR NATURAL AMINO ACIDS"/>
    <property type="match status" value="1"/>
</dbReference>
<dbReference type="RefSeq" id="WP_149201156.1">
    <property type="nucleotide sequence ID" value="NZ_BSOV01000012.1"/>
</dbReference>
<sequence length="406" mass="44121">MFSEVLRLFRPILVLLALALSLAAVPAGAAGQVERQSAGEPVVLALDGEFGLNNSTSAESIERGILTAIDDINRGGGVLGGRPLTLVTREHRSISARGIKNIRELATIPGLVAVFGGRFSPVVIEELPILEQTRTLFLAPWSSADAIVDNGMEPNYIFRLSLRDSLAMPFLLKRATDRGLTRVGLLLTNTAWGRSNLEAANRHLVRHRTPELVGTAWYNWRDRTLIDKYKALADAGAQAILLVANDDEAAVLVREVAALPPARRLPILSHWGVTGGDFVGQAGPALQEVDFSVVQTFSPFRIPKDRLAPVLDTAGRLFDIHRPEDIVSPVGFLHAYDLTRILALAIDRAGTTDRAAVRDALEQVGPYHGVTRDYDRPFAPGRHEALGPDDLLMARFRADGVLVPVD</sequence>
<comment type="similarity">
    <text evidence="1">Belongs to the leucine-binding protein family.</text>
</comment>
<feature type="signal peptide" evidence="4">
    <location>
        <begin position="1"/>
        <end position="29"/>
    </location>
</feature>
<feature type="domain" description="Leucine-binding protein" evidence="5">
    <location>
        <begin position="55"/>
        <end position="373"/>
    </location>
</feature>
<organism evidence="6 7">
    <name type="scientific">Azospirillum oryzae</name>
    <dbReference type="NCBI Taxonomy" id="286727"/>
    <lineage>
        <taxon>Bacteria</taxon>
        <taxon>Pseudomonadati</taxon>
        <taxon>Pseudomonadota</taxon>
        <taxon>Alphaproteobacteria</taxon>
        <taxon>Rhodospirillales</taxon>
        <taxon>Azospirillaceae</taxon>
        <taxon>Azospirillum</taxon>
    </lineage>
</organism>
<dbReference type="AlphaFoldDB" id="A0A6N1ADZ9"/>
<feature type="chain" id="PRO_5028997522" evidence="4">
    <location>
        <begin position="30"/>
        <end position="406"/>
    </location>
</feature>
<dbReference type="CDD" id="cd19979">
    <property type="entry name" value="PBP1_ABC_ligand_binding-like"/>
    <property type="match status" value="1"/>
</dbReference>
<evidence type="ECO:0000313" key="7">
    <source>
        <dbReference type="Proteomes" id="UP000509702"/>
    </source>
</evidence>
<dbReference type="Pfam" id="PF13458">
    <property type="entry name" value="Peripla_BP_6"/>
    <property type="match status" value="1"/>
</dbReference>
<dbReference type="OrthoDB" id="9768099at2"/>
<dbReference type="InterPro" id="IPR028082">
    <property type="entry name" value="Peripla_BP_I"/>
</dbReference>
<gene>
    <name evidence="6" type="ORF">HUE56_04235</name>
</gene>
<keyword evidence="2 4" id="KW-0732">Signal</keyword>
<evidence type="ECO:0000259" key="5">
    <source>
        <dbReference type="Pfam" id="PF13458"/>
    </source>
</evidence>
<evidence type="ECO:0000313" key="6">
    <source>
        <dbReference type="EMBL" id="QKS49753.1"/>
    </source>
</evidence>
<dbReference type="KEGG" id="aoz:HUE56_04235"/>
<reference evidence="6 7" key="1">
    <citation type="submission" date="2020-06" db="EMBL/GenBank/DDBJ databases">
        <title>Complete genome of Azosprillum oryzae KACC14407.</title>
        <authorList>
            <person name="Kim M."/>
            <person name="Park Y.-J."/>
            <person name="Shin J.-H."/>
        </authorList>
    </citation>
    <scope>NUCLEOTIDE SEQUENCE [LARGE SCALE GENOMIC DNA]</scope>
    <source>
        <strain evidence="6 7">KACC 14407</strain>
        <plasmid evidence="6 7">unnamed3</plasmid>
    </source>
</reference>
<evidence type="ECO:0000256" key="1">
    <source>
        <dbReference type="ARBA" id="ARBA00010062"/>
    </source>
</evidence>
<evidence type="ECO:0000256" key="2">
    <source>
        <dbReference type="ARBA" id="ARBA00022729"/>
    </source>
</evidence>
<evidence type="ECO:0000256" key="4">
    <source>
        <dbReference type="SAM" id="SignalP"/>
    </source>
</evidence>
<dbReference type="Gene3D" id="3.40.50.2300">
    <property type="match status" value="2"/>
</dbReference>
<keyword evidence="7" id="KW-1185">Reference proteome</keyword>
<dbReference type="Proteomes" id="UP000509702">
    <property type="component" value="Plasmid unnamed3"/>
</dbReference>
<name>A0A6N1ADZ9_9PROT</name>
<keyword evidence="3" id="KW-0813">Transport</keyword>
<dbReference type="InterPro" id="IPR051010">
    <property type="entry name" value="BCAA_transport"/>
</dbReference>
<dbReference type="SUPFAM" id="SSF53822">
    <property type="entry name" value="Periplasmic binding protein-like I"/>
    <property type="match status" value="1"/>
</dbReference>